<protein>
    <submittedName>
        <fullName evidence="1">Uncharacterized protein</fullName>
    </submittedName>
</protein>
<evidence type="ECO:0000313" key="2">
    <source>
        <dbReference type="Proteomes" id="UP000616724"/>
    </source>
</evidence>
<comment type="caution">
    <text evidence="1">The sequence shown here is derived from an EMBL/GenBank/DDBJ whole genome shotgun (WGS) entry which is preliminary data.</text>
</comment>
<organism evidence="1 2">
    <name type="scientific">Planobispora longispora</name>
    <dbReference type="NCBI Taxonomy" id="28887"/>
    <lineage>
        <taxon>Bacteria</taxon>
        <taxon>Bacillati</taxon>
        <taxon>Actinomycetota</taxon>
        <taxon>Actinomycetes</taxon>
        <taxon>Streptosporangiales</taxon>
        <taxon>Streptosporangiaceae</taxon>
        <taxon>Planobispora</taxon>
    </lineage>
</organism>
<dbReference type="EMBL" id="BOOH01000052">
    <property type="protein sequence ID" value="GIH79927.1"/>
    <property type="molecule type" value="Genomic_DNA"/>
</dbReference>
<proteinExistence type="predicted"/>
<dbReference type="AlphaFoldDB" id="A0A8J3RQH6"/>
<dbReference type="RefSeq" id="WP_203894366.1">
    <property type="nucleotide sequence ID" value="NZ_BOOH01000052.1"/>
</dbReference>
<evidence type="ECO:0000313" key="1">
    <source>
        <dbReference type="EMBL" id="GIH79927.1"/>
    </source>
</evidence>
<reference evidence="1 2" key="1">
    <citation type="submission" date="2021-01" db="EMBL/GenBank/DDBJ databases">
        <title>Whole genome shotgun sequence of Planobispora longispora NBRC 13918.</title>
        <authorList>
            <person name="Komaki H."/>
            <person name="Tamura T."/>
        </authorList>
    </citation>
    <scope>NUCLEOTIDE SEQUENCE [LARGE SCALE GENOMIC DNA]</scope>
    <source>
        <strain evidence="1 2">NBRC 13918</strain>
    </source>
</reference>
<accession>A0A8J3RQH6</accession>
<dbReference type="Proteomes" id="UP000616724">
    <property type="component" value="Unassembled WGS sequence"/>
</dbReference>
<sequence>MRFILDLYYTPDGGVHGRLTPPGSVTAQPFDGWLDLLRLLEPPGPAETGDRVEGRAP</sequence>
<gene>
    <name evidence="1" type="ORF">Plo01_63560</name>
</gene>
<keyword evidence="2" id="KW-1185">Reference proteome</keyword>
<name>A0A8J3RQH6_9ACTN</name>